<comment type="caution">
    <text evidence="3">The sequence shown here is derived from an EMBL/GenBank/DDBJ whole genome shotgun (WGS) entry which is preliminary data.</text>
</comment>
<evidence type="ECO:0000256" key="1">
    <source>
        <dbReference type="ARBA" id="ARBA00022729"/>
    </source>
</evidence>
<dbReference type="AlphaFoldDB" id="A0A7Y6NK32"/>
<dbReference type="PANTHER" id="PTHR35936">
    <property type="entry name" value="MEMBRANE-BOUND LYTIC MUREIN TRANSGLYCOSYLASE F"/>
    <property type="match status" value="1"/>
</dbReference>
<accession>A0A7Y6NK32</accession>
<keyword evidence="4" id="KW-1185">Reference proteome</keyword>
<dbReference type="Gene3D" id="3.40.190.10">
    <property type="entry name" value="Periplasmic binding protein-like II"/>
    <property type="match status" value="2"/>
</dbReference>
<gene>
    <name evidence="3" type="ORF">HQN59_02490</name>
</gene>
<reference evidence="3 4" key="1">
    <citation type="submission" date="2020-06" db="EMBL/GenBank/DDBJ databases">
        <title>Schlegella sp. ID0723 isolated from air conditioner.</title>
        <authorList>
            <person name="Kim D.Y."/>
            <person name="Kim D.-U."/>
        </authorList>
    </citation>
    <scope>NUCLEOTIDE SEQUENCE [LARGE SCALE GENOMIC DNA]</scope>
    <source>
        <strain evidence="3 4">ID0723</strain>
    </source>
</reference>
<dbReference type="Pfam" id="PF00497">
    <property type="entry name" value="SBP_bac_3"/>
    <property type="match status" value="1"/>
</dbReference>
<dbReference type="PANTHER" id="PTHR35936:SF17">
    <property type="entry name" value="ARGININE-BINDING EXTRACELLULAR PROTEIN ARTP"/>
    <property type="match status" value="1"/>
</dbReference>
<evidence type="ECO:0000259" key="2">
    <source>
        <dbReference type="SMART" id="SM00062"/>
    </source>
</evidence>
<evidence type="ECO:0000313" key="4">
    <source>
        <dbReference type="Proteomes" id="UP000529637"/>
    </source>
</evidence>
<dbReference type="CDD" id="cd13623">
    <property type="entry name" value="PBP2_AA_hypothetical"/>
    <property type="match status" value="1"/>
</dbReference>
<dbReference type="RefSeq" id="WP_176065712.1">
    <property type="nucleotide sequence ID" value="NZ_JABWMJ010000001.1"/>
</dbReference>
<name>A0A7Y6NK32_9BURK</name>
<dbReference type="SUPFAM" id="SSF53850">
    <property type="entry name" value="Periplasmic binding protein-like II"/>
    <property type="match status" value="1"/>
</dbReference>
<sequence>MPLPTPADAAQFAPSGRLRAAINYGNPVLAQRGPDGSQRGVSVALATALAERLEVPLDFVFFDAAGKVVDAVARDAWDIAFLAIDPLRAEQIAFTAPYVIIEGTYLVRDDAPFREVDDLDRSGVRIAVGLGAAYDLFLSRALKNAELVRAATSEASIDTFAEQRLDAAAGVRQPLEQYAREHPGFRVLPGRFTAIRQAMALPRSRAAALPQLEGYIESMKASGFVADALRASGQMDAQVAPPGAG</sequence>
<dbReference type="Proteomes" id="UP000529637">
    <property type="component" value="Unassembled WGS sequence"/>
</dbReference>
<dbReference type="EMBL" id="JABWMJ010000001">
    <property type="protein sequence ID" value="NUZ04620.1"/>
    <property type="molecule type" value="Genomic_DNA"/>
</dbReference>
<dbReference type="InterPro" id="IPR001638">
    <property type="entry name" value="Solute-binding_3/MltF_N"/>
</dbReference>
<dbReference type="SMART" id="SM00062">
    <property type="entry name" value="PBPb"/>
    <property type="match status" value="1"/>
</dbReference>
<feature type="domain" description="Solute-binding protein family 3/N-terminal" evidence="2">
    <location>
        <begin position="17"/>
        <end position="236"/>
    </location>
</feature>
<protein>
    <submittedName>
        <fullName evidence="3">ABC transporter substrate-binding protein</fullName>
    </submittedName>
</protein>
<proteinExistence type="predicted"/>
<organism evidence="3 4">
    <name type="scientific">Piscinibacter koreensis</name>
    <dbReference type="NCBI Taxonomy" id="2742824"/>
    <lineage>
        <taxon>Bacteria</taxon>
        <taxon>Pseudomonadati</taxon>
        <taxon>Pseudomonadota</taxon>
        <taxon>Betaproteobacteria</taxon>
        <taxon>Burkholderiales</taxon>
        <taxon>Sphaerotilaceae</taxon>
        <taxon>Piscinibacter</taxon>
    </lineage>
</organism>
<keyword evidence="1" id="KW-0732">Signal</keyword>
<evidence type="ECO:0000313" key="3">
    <source>
        <dbReference type="EMBL" id="NUZ04620.1"/>
    </source>
</evidence>